<sequence>MVYKVVVMLVASYGTLAKDELYLQNLTQNERMPEKDSSSDTPEDSGGSKLCADDTILGEKCGVEHDGVPASLSMFNESDKKSGHKDALVSKEKGNLVVMPFVVVNNVLSCFTIFTYWELVLDLYAGPKQNSFVLRKKLPKSSAGKRKNDNSAHCYTPPEQYADINQQFGDSSSGVTSLDSNQKHKQNTDYGSLGGILSQTPLVSLDFSHGPNHTSISSNFSGPSEEHDGYMSPVGI</sequence>
<proteinExistence type="predicted"/>
<evidence type="ECO:0000313" key="1">
    <source>
        <dbReference type="EMBL" id="CAJ2649037.1"/>
    </source>
</evidence>
<keyword evidence="2" id="KW-1185">Reference proteome</keyword>
<name>A0ACB0JZL4_TRIPR</name>
<evidence type="ECO:0000313" key="2">
    <source>
        <dbReference type="Proteomes" id="UP001177021"/>
    </source>
</evidence>
<accession>A0ACB0JZL4</accession>
<organism evidence="1 2">
    <name type="scientific">Trifolium pratense</name>
    <name type="common">Red clover</name>
    <dbReference type="NCBI Taxonomy" id="57577"/>
    <lineage>
        <taxon>Eukaryota</taxon>
        <taxon>Viridiplantae</taxon>
        <taxon>Streptophyta</taxon>
        <taxon>Embryophyta</taxon>
        <taxon>Tracheophyta</taxon>
        <taxon>Spermatophyta</taxon>
        <taxon>Magnoliopsida</taxon>
        <taxon>eudicotyledons</taxon>
        <taxon>Gunneridae</taxon>
        <taxon>Pentapetalae</taxon>
        <taxon>rosids</taxon>
        <taxon>fabids</taxon>
        <taxon>Fabales</taxon>
        <taxon>Fabaceae</taxon>
        <taxon>Papilionoideae</taxon>
        <taxon>50 kb inversion clade</taxon>
        <taxon>NPAAA clade</taxon>
        <taxon>Hologalegina</taxon>
        <taxon>IRL clade</taxon>
        <taxon>Trifolieae</taxon>
        <taxon>Trifolium</taxon>
    </lineage>
</organism>
<dbReference type="EMBL" id="CASHSV030000109">
    <property type="protein sequence ID" value="CAJ2649037.1"/>
    <property type="molecule type" value="Genomic_DNA"/>
</dbReference>
<reference evidence="1" key="1">
    <citation type="submission" date="2023-10" db="EMBL/GenBank/DDBJ databases">
        <authorList>
            <person name="Rodriguez Cubillos JULIANA M."/>
            <person name="De Vega J."/>
        </authorList>
    </citation>
    <scope>NUCLEOTIDE SEQUENCE</scope>
</reference>
<protein>
    <submittedName>
        <fullName evidence="1">Uncharacterized protein</fullName>
    </submittedName>
</protein>
<comment type="caution">
    <text evidence="1">The sequence shown here is derived from an EMBL/GenBank/DDBJ whole genome shotgun (WGS) entry which is preliminary data.</text>
</comment>
<dbReference type="Proteomes" id="UP001177021">
    <property type="component" value="Unassembled WGS sequence"/>
</dbReference>
<gene>
    <name evidence="1" type="ORF">MILVUS5_LOCUS17249</name>
</gene>